<name>A0A8X7W542_BRACI</name>
<accession>A0A8X7W542</accession>
<dbReference type="Pfam" id="PF24758">
    <property type="entry name" value="LRR_At5g56370"/>
    <property type="match status" value="1"/>
</dbReference>
<proteinExistence type="predicted"/>
<dbReference type="PROSITE" id="PS50181">
    <property type="entry name" value="FBOX"/>
    <property type="match status" value="1"/>
</dbReference>
<reference evidence="2 3" key="1">
    <citation type="submission" date="2020-02" db="EMBL/GenBank/DDBJ databases">
        <authorList>
            <person name="Ma Q."/>
            <person name="Huang Y."/>
            <person name="Song X."/>
            <person name="Pei D."/>
        </authorList>
    </citation>
    <scope>NUCLEOTIDE SEQUENCE [LARGE SCALE GENOMIC DNA]</scope>
    <source>
        <strain evidence="2">Sxm20200214</strain>
        <tissue evidence="2">Leaf</tissue>
    </source>
</reference>
<dbReference type="InterPro" id="IPR044997">
    <property type="entry name" value="F-box_plant"/>
</dbReference>
<dbReference type="InterPro" id="IPR055411">
    <property type="entry name" value="LRR_FXL15/At3g58940/PEG3-like"/>
</dbReference>
<evidence type="ECO:0000313" key="2">
    <source>
        <dbReference type="EMBL" id="KAG2322485.1"/>
    </source>
</evidence>
<evidence type="ECO:0000313" key="3">
    <source>
        <dbReference type="Proteomes" id="UP000886595"/>
    </source>
</evidence>
<sequence>MATKVESESDGISAAATIPSHRFRSNDGSDFISSLPDAILHHILSYIPTKNAIRTSVLSKRWKHVWRETPSLSLQCHTSDHLDSISKTLASFAAPKITSFHIDVTFNNFSLTSSHVDSWIELAASRDAEKMSLVLIGSDNVFPDSFFTNSSVKQLRLALGHRGSYNYRDMIPKCTVVWKSLRSLSLKCCTLPDESLGNILSGCPMLESLFLIYCQTIHHIDLSKSLKLTKLEIICHYFGPSKIVAPHIHYLKLIGSLDPCTLVDVSSLTHARFSLSYIRRTAGEDDFHQDMVLKMLEKLQNVQQLTIGPIVLQALSVAELRGLPFPQLQAKSLTVVMMVVRSFIPALARLLQNSPGLQKITVTTICYQGIQDAELDRHLRTQGLNPDQCWRMKYGDFPTTEQTYSPPSFGVVAKLAKSKDVVSFIKLVLQNSRTVDTMVLRLGGYLNATEYQKLLRVVPTFTRNKNVRTRGQAKPLLDVLKIIP</sequence>
<dbReference type="InterPro" id="IPR053781">
    <property type="entry name" value="F-box_AtFBL13-like"/>
</dbReference>
<dbReference type="Gene3D" id="1.20.1280.50">
    <property type="match status" value="1"/>
</dbReference>
<organism evidence="2 3">
    <name type="scientific">Brassica carinata</name>
    <name type="common">Ethiopian mustard</name>
    <name type="synonym">Abyssinian cabbage</name>
    <dbReference type="NCBI Taxonomy" id="52824"/>
    <lineage>
        <taxon>Eukaryota</taxon>
        <taxon>Viridiplantae</taxon>
        <taxon>Streptophyta</taxon>
        <taxon>Embryophyta</taxon>
        <taxon>Tracheophyta</taxon>
        <taxon>Spermatophyta</taxon>
        <taxon>Magnoliopsida</taxon>
        <taxon>eudicotyledons</taxon>
        <taxon>Gunneridae</taxon>
        <taxon>Pentapetalae</taxon>
        <taxon>rosids</taxon>
        <taxon>malvids</taxon>
        <taxon>Brassicales</taxon>
        <taxon>Brassicaceae</taxon>
        <taxon>Brassiceae</taxon>
        <taxon>Brassica</taxon>
    </lineage>
</organism>
<dbReference type="PANTHER" id="PTHR32153">
    <property type="entry name" value="OJ000223_09.16 PROTEIN"/>
    <property type="match status" value="1"/>
</dbReference>
<dbReference type="SUPFAM" id="SSF52047">
    <property type="entry name" value="RNI-like"/>
    <property type="match status" value="1"/>
</dbReference>
<gene>
    <name evidence="2" type="ORF">Bca52824_015698</name>
</gene>
<feature type="domain" description="F-box" evidence="1">
    <location>
        <begin position="29"/>
        <end position="65"/>
    </location>
</feature>
<dbReference type="OrthoDB" id="1110459at2759"/>
<protein>
    <recommendedName>
        <fullName evidence="1">F-box domain-containing protein</fullName>
    </recommendedName>
</protein>
<dbReference type="Proteomes" id="UP000886595">
    <property type="component" value="Unassembled WGS sequence"/>
</dbReference>
<comment type="caution">
    <text evidence="2">The sequence shown here is derived from an EMBL/GenBank/DDBJ whole genome shotgun (WGS) entry which is preliminary data.</text>
</comment>
<keyword evidence="3" id="KW-1185">Reference proteome</keyword>
<dbReference type="Pfam" id="PF00646">
    <property type="entry name" value="F-box"/>
    <property type="match status" value="1"/>
</dbReference>
<dbReference type="InterPro" id="IPR032675">
    <property type="entry name" value="LRR_dom_sf"/>
</dbReference>
<dbReference type="Gene3D" id="3.80.10.10">
    <property type="entry name" value="Ribonuclease Inhibitor"/>
    <property type="match status" value="1"/>
</dbReference>
<dbReference type="CDD" id="cd22160">
    <property type="entry name" value="F-box_AtFBL13-like"/>
    <property type="match status" value="1"/>
</dbReference>
<dbReference type="InterPro" id="IPR036047">
    <property type="entry name" value="F-box-like_dom_sf"/>
</dbReference>
<dbReference type="InterPro" id="IPR001810">
    <property type="entry name" value="F-box_dom"/>
</dbReference>
<dbReference type="SUPFAM" id="SSF81383">
    <property type="entry name" value="F-box domain"/>
    <property type="match status" value="1"/>
</dbReference>
<dbReference type="SMART" id="SM00256">
    <property type="entry name" value="FBOX"/>
    <property type="match status" value="1"/>
</dbReference>
<dbReference type="EMBL" id="JAAMPC010000003">
    <property type="protein sequence ID" value="KAG2322485.1"/>
    <property type="molecule type" value="Genomic_DNA"/>
</dbReference>
<evidence type="ECO:0000259" key="1">
    <source>
        <dbReference type="PROSITE" id="PS50181"/>
    </source>
</evidence>
<dbReference type="AlphaFoldDB" id="A0A8X7W542"/>